<feature type="domain" description="TonB-dependent receptor plug" evidence="16">
    <location>
        <begin position="36"/>
        <end position="144"/>
    </location>
</feature>
<evidence type="ECO:0000313" key="18">
    <source>
        <dbReference type="Proteomes" id="UP000287701"/>
    </source>
</evidence>
<comment type="similarity">
    <text evidence="12 13">Belongs to the TonB-dependent receptor family.</text>
</comment>
<dbReference type="InterPro" id="IPR037066">
    <property type="entry name" value="Plug_dom_sf"/>
</dbReference>
<sequence length="715" mass="80492">MYKKLFSLVSVAASLLATAQQKTQDTIALSSVQAVAKLPITKEVISKKQLQKKNLGQDMPVLLKNATAVISTSDAGTGVGYTGMRIRGISADQVNVTFNGVPVNDSESQGVFWVDFPDVSSSTDAVVIQRGVGTSSNGAASFGGSINLDTNRRRTRAFGELMGAYGSFNTQKYMLSAGTGDVANKKLNFDVRGSYVKSDGYRDRATADLYSVGFNARYMPSANTEIHLLNIFGHEKTYQAWDGITKSEEKKYGRTFNPEGAIYNADWSSVIGYYDNHVDNYDQNHTHLYWNQKYASGWNSKFTAHYTRGKGYYESYKQDAKLAKTYKVGLPGVKKADAIRRKWLDNHFFGGIFNIENTQLGNTKLYAGVAANKYVGDHYGEIIKVIKHPEYKQNGYYYENEANKVEISGFVKFLQKIGKVDLFGDVQIRNINYDGKYKNGGENDAEDFRPFDKNYNFLNPKAGITYNINNFENVYFSYGLTHREPKRADILNAIDEGTEIKPETLHDFELGYRIEKPYLNLGVNAYYMRYKDQLVLSGKLNQVGAAIKENVGDSYRAGLELDFKTPIVYKQLNFFGNLAWSVNKNIDYKEIVNKKVKNFGITTISFSPNIVSSVGLEFTPVKDLNFTFVNKYVSEQYVTNTQNENLKLDAYNVSDLSANYTFKLQGQKSIELMALVNNIFNEKYASNGSKDWYGDDLRYYPQAGTNFLAGLKLKF</sequence>
<dbReference type="InterPro" id="IPR036942">
    <property type="entry name" value="Beta-barrel_TonB_sf"/>
</dbReference>
<evidence type="ECO:0000256" key="8">
    <source>
        <dbReference type="ARBA" id="ARBA00023065"/>
    </source>
</evidence>
<evidence type="ECO:0000256" key="3">
    <source>
        <dbReference type="ARBA" id="ARBA00022452"/>
    </source>
</evidence>
<dbReference type="InterPro" id="IPR000531">
    <property type="entry name" value="Beta-barrel_TonB"/>
</dbReference>
<evidence type="ECO:0000256" key="7">
    <source>
        <dbReference type="ARBA" id="ARBA00023004"/>
    </source>
</evidence>
<dbReference type="Gene3D" id="2.170.130.10">
    <property type="entry name" value="TonB-dependent receptor, plug domain"/>
    <property type="match status" value="1"/>
</dbReference>
<evidence type="ECO:0000256" key="4">
    <source>
        <dbReference type="ARBA" id="ARBA00022496"/>
    </source>
</evidence>
<dbReference type="PANTHER" id="PTHR32552">
    <property type="entry name" value="FERRICHROME IRON RECEPTOR-RELATED"/>
    <property type="match status" value="1"/>
</dbReference>
<dbReference type="Gene3D" id="2.40.170.20">
    <property type="entry name" value="TonB-dependent receptor, beta-barrel domain"/>
    <property type="match status" value="1"/>
</dbReference>
<protein>
    <submittedName>
        <fullName evidence="17">TonB-dependent receptor</fullName>
    </submittedName>
</protein>
<dbReference type="EMBL" id="CP035107">
    <property type="protein sequence ID" value="QAR30382.1"/>
    <property type="molecule type" value="Genomic_DNA"/>
</dbReference>
<dbReference type="PROSITE" id="PS52016">
    <property type="entry name" value="TONB_DEPENDENT_REC_3"/>
    <property type="match status" value="1"/>
</dbReference>
<evidence type="ECO:0000256" key="11">
    <source>
        <dbReference type="ARBA" id="ARBA00023237"/>
    </source>
</evidence>
<keyword evidence="2 12" id="KW-0813">Transport</keyword>
<evidence type="ECO:0000259" key="16">
    <source>
        <dbReference type="Pfam" id="PF07715"/>
    </source>
</evidence>
<dbReference type="Pfam" id="PF07715">
    <property type="entry name" value="Plug"/>
    <property type="match status" value="1"/>
</dbReference>
<accession>A0A3R6ATP5</accession>
<dbReference type="GO" id="GO:0009279">
    <property type="term" value="C:cell outer membrane"/>
    <property type="evidence" value="ECO:0007669"/>
    <property type="project" value="UniProtKB-SubCell"/>
</dbReference>
<dbReference type="SUPFAM" id="SSF56935">
    <property type="entry name" value="Porins"/>
    <property type="match status" value="1"/>
</dbReference>
<comment type="subcellular location">
    <subcellularLocation>
        <location evidence="1 12">Cell outer membrane</location>
        <topology evidence="1 12">Multi-pass membrane protein</topology>
    </subcellularLocation>
</comment>
<evidence type="ECO:0000256" key="9">
    <source>
        <dbReference type="ARBA" id="ARBA00023077"/>
    </source>
</evidence>
<dbReference type="AlphaFoldDB" id="A0A3R6ATP5"/>
<evidence type="ECO:0000256" key="6">
    <source>
        <dbReference type="ARBA" id="ARBA00022729"/>
    </source>
</evidence>
<dbReference type="GO" id="GO:0015344">
    <property type="term" value="F:siderophore uptake transmembrane transporter activity"/>
    <property type="evidence" value="ECO:0007669"/>
    <property type="project" value="TreeGrafter"/>
</dbReference>
<evidence type="ECO:0000256" key="2">
    <source>
        <dbReference type="ARBA" id="ARBA00022448"/>
    </source>
</evidence>
<dbReference type="OrthoDB" id="9761152at2"/>
<keyword evidence="9 13" id="KW-0798">TonB box</keyword>
<dbReference type="RefSeq" id="WP_128500876.1">
    <property type="nucleotide sequence ID" value="NZ_CP035107.1"/>
</dbReference>
<reference evidence="17 18" key="1">
    <citation type="submission" date="2019-01" db="EMBL/GenBank/DDBJ databases">
        <title>Whole Genome of Ornithobacterium rhinotracheale FARPER-174b.</title>
        <authorList>
            <person name="Tataje-Lavanda L.A."/>
            <person name="Montalvan A."/>
            <person name="Montesinos R."/>
            <person name="Zimic M."/>
            <person name="Fernandez-Sanchez M."/>
            <person name="Fernandez-Diaz M."/>
        </authorList>
    </citation>
    <scope>NUCLEOTIDE SEQUENCE [LARGE SCALE GENOMIC DNA]</scope>
    <source>
        <strain evidence="17 18">FARPER-174b</strain>
    </source>
</reference>
<keyword evidence="7" id="KW-0408">Iron</keyword>
<feature type="signal peptide" evidence="14">
    <location>
        <begin position="1"/>
        <end position="19"/>
    </location>
</feature>
<keyword evidence="8" id="KW-0406">Ion transport</keyword>
<keyword evidence="6 14" id="KW-0732">Signal</keyword>
<gene>
    <name evidence="17" type="ORF">EQP59_02950</name>
</gene>
<organism evidence="17 18">
    <name type="scientific">Ornithobacterium rhinotracheale</name>
    <dbReference type="NCBI Taxonomy" id="28251"/>
    <lineage>
        <taxon>Bacteria</taxon>
        <taxon>Pseudomonadati</taxon>
        <taxon>Bacteroidota</taxon>
        <taxon>Flavobacteriia</taxon>
        <taxon>Flavobacteriales</taxon>
        <taxon>Weeksellaceae</taxon>
        <taxon>Ornithobacterium</taxon>
    </lineage>
</organism>
<evidence type="ECO:0000256" key="14">
    <source>
        <dbReference type="SAM" id="SignalP"/>
    </source>
</evidence>
<evidence type="ECO:0000256" key="1">
    <source>
        <dbReference type="ARBA" id="ARBA00004571"/>
    </source>
</evidence>
<feature type="domain" description="TonB-dependent receptor-like beta-barrel" evidence="15">
    <location>
        <begin position="255"/>
        <end position="679"/>
    </location>
</feature>
<evidence type="ECO:0000313" key="17">
    <source>
        <dbReference type="EMBL" id="QAR30382.1"/>
    </source>
</evidence>
<keyword evidence="11 12" id="KW-0998">Cell outer membrane</keyword>
<evidence type="ECO:0000256" key="13">
    <source>
        <dbReference type="RuleBase" id="RU003357"/>
    </source>
</evidence>
<evidence type="ECO:0000256" key="5">
    <source>
        <dbReference type="ARBA" id="ARBA00022692"/>
    </source>
</evidence>
<keyword evidence="4" id="KW-0410">Iron transport</keyword>
<dbReference type="InterPro" id="IPR012910">
    <property type="entry name" value="Plug_dom"/>
</dbReference>
<keyword evidence="10 12" id="KW-0472">Membrane</keyword>
<feature type="chain" id="PRO_5018626678" evidence="14">
    <location>
        <begin position="20"/>
        <end position="715"/>
    </location>
</feature>
<evidence type="ECO:0000259" key="15">
    <source>
        <dbReference type="Pfam" id="PF00593"/>
    </source>
</evidence>
<proteinExistence type="inferred from homology"/>
<name>A0A3R6ATP5_ORNRH</name>
<evidence type="ECO:0000256" key="12">
    <source>
        <dbReference type="PROSITE-ProRule" id="PRU01360"/>
    </source>
</evidence>
<dbReference type="PANTHER" id="PTHR32552:SF68">
    <property type="entry name" value="FERRICHROME OUTER MEMBRANE TRANSPORTER_PHAGE RECEPTOR"/>
    <property type="match status" value="1"/>
</dbReference>
<dbReference type="Pfam" id="PF00593">
    <property type="entry name" value="TonB_dep_Rec_b-barrel"/>
    <property type="match status" value="1"/>
</dbReference>
<dbReference type="InterPro" id="IPR039426">
    <property type="entry name" value="TonB-dep_rcpt-like"/>
</dbReference>
<keyword evidence="17" id="KW-0675">Receptor</keyword>
<dbReference type="Proteomes" id="UP000287701">
    <property type="component" value="Chromosome"/>
</dbReference>
<keyword evidence="3 12" id="KW-1134">Transmembrane beta strand</keyword>
<evidence type="ECO:0000256" key="10">
    <source>
        <dbReference type="ARBA" id="ARBA00023136"/>
    </source>
</evidence>
<keyword evidence="5 12" id="KW-0812">Transmembrane</keyword>